<evidence type="ECO:0000256" key="6">
    <source>
        <dbReference type="ARBA" id="ARBA00022892"/>
    </source>
</evidence>
<evidence type="ECO:0000313" key="13">
    <source>
        <dbReference type="Proteomes" id="UP000006352"/>
    </source>
</evidence>
<keyword evidence="8 11" id="KW-1133">Transmembrane helix</keyword>
<dbReference type="InterPro" id="IPR019150">
    <property type="entry name" value="Vesicle_transport_protein_Use1"/>
</dbReference>
<dbReference type="Pfam" id="PF09753">
    <property type="entry name" value="Use1"/>
    <property type="match status" value="1"/>
</dbReference>
<dbReference type="GO" id="GO:0006890">
    <property type="term" value="P:retrograde vesicle-mediated transport, Golgi to endoplasmic reticulum"/>
    <property type="evidence" value="ECO:0007669"/>
    <property type="project" value="TreeGrafter"/>
</dbReference>
<keyword evidence="10" id="KW-0175">Coiled coil</keyword>
<dbReference type="STRING" id="599839.J7SBX0"/>
<accession>J7SBX0</accession>
<evidence type="ECO:0000256" key="3">
    <source>
        <dbReference type="ARBA" id="ARBA00022448"/>
    </source>
</evidence>
<evidence type="ECO:0000256" key="2">
    <source>
        <dbReference type="ARBA" id="ARBA00007891"/>
    </source>
</evidence>
<keyword evidence="7" id="KW-0653">Protein transport</keyword>
<keyword evidence="5" id="KW-0256">Endoplasmic reticulum</keyword>
<keyword evidence="3" id="KW-0813">Transport</keyword>
<organism evidence="12 13">
    <name type="scientific">Fibroporia radiculosa</name>
    <dbReference type="NCBI Taxonomy" id="599839"/>
    <lineage>
        <taxon>Eukaryota</taxon>
        <taxon>Fungi</taxon>
        <taxon>Dikarya</taxon>
        <taxon>Basidiomycota</taxon>
        <taxon>Agaricomycotina</taxon>
        <taxon>Agaricomycetes</taxon>
        <taxon>Polyporales</taxon>
        <taxon>Fibroporiaceae</taxon>
        <taxon>Fibroporia</taxon>
    </lineage>
</organism>
<protein>
    <submittedName>
        <fullName evidence="12">Uncharacterized protein</fullName>
    </submittedName>
</protein>
<dbReference type="PANTHER" id="PTHR13050:SF7">
    <property type="entry name" value="VESICLE TRANSPORT PROTEIN USE1"/>
    <property type="match status" value="1"/>
</dbReference>
<evidence type="ECO:0000256" key="11">
    <source>
        <dbReference type="SAM" id="Phobius"/>
    </source>
</evidence>
<sequence length="311" mass="34155">MTYQGSEQLVHDRINLFRLIRRLEKGVAAANWDVDGLPPQLTWIKTQGTLQASGHECLQCLGYASLNSIDRFAYRPSSLREGCSRMSSFTKTIPSTRYDQLRSSLDNVENVVKEVDQRVAPKQSRPPSILHTLPPPILPVSEGQEVIPDVSSTEGADIATVPGDETSNAAQNLLLSPSDGDILSPTGPMNPSSALLPPTFPASPAKTTVAATPAFLQNSAALQEELSAQLAQMATQLKRNAIHFSDSLEKDKALVQETQEKLERNFDVMKKERLRVRDHRSKSWGTTWIVLLSIVVAGVGFVLTFLVIRIT</sequence>
<reference evidence="12 13" key="1">
    <citation type="journal article" date="2012" name="Appl. Environ. Microbiol.">
        <title>Short-read sequencing for genomic analysis of the brown rot fungus Fibroporia radiculosa.</title>
        <authorList>
            <person name="Tang J.D."/>
            <person name="Perkins A.D."/>
            <person name="Sonstegard T.S."/>
            <person name="Schroeder S.G."/>
            <person name="Burgess S.C."/>
            <person name="Diehl S.V."/>
        </authorList>
    </citation>
    <scope>NUCLEOTIDE SEQUENCE [LARGE SCALE GENOMIC DNA]</scope>
    <source>
        <strain evidence="12 13">TFFH 294</strain>
    </source>
</reference>
<dbReference type="CDD" id="cd15860">
    <property type="entry name" value="SNARE_USE1"/>
    <property type="match status" value="1"/>
</dbReference>
<dbReference type="Proteomes" id="UP000006352">
    <property type="component" value="Unassembled WGS sequence"/>
</dbReference>
<dbReference type="GO" id="GO:0005789">
    <property type="term" value="C:endoplasmic reticulum membrane"/>
    <property type="evidence" value="ECO:0007669"/>
    <property type="project" value="UniProtKB-SubCell"/>
</dbReference>
<evidence type="ECO:0000256" key="9">
    <source>
        <dbReference type="ARBA" id="ARBA00023136"/>
    </source>
</evidence>
<gene>
    <name evidence="12" type="ORF">FIBRA_00185</name>
</gene>
<dbReference type="OrthoDB" id="4506189at2759"/>
<evidence type="ECO:0000256" key="10">
    <source>
        <dbReference type="SAM" id="Coils"/>
    </source>
</evidence>
<comment type="subcellular location">
    <subcellularLocation>
        <location evidence="1">Endoplasmic reticulum membrane</location>
        <topology evidence="1">Single-pass type IV membrane protein</topology>
    </subcellularLocation>
</comment>
<dbReference type="AlphaFoldDB" id="J7SBX0"/>
<dbReference type="RefSeq" id="XP_012177474.1">
    <property type="nucleotide sequence ID" value="XM_012322084.1"/>
</dbReference>
<keyword evidence="4 11" id="KW-0812">Transmembrane</keyword>
<evidence type="ECO:0000256" key="1">
    <source>
        <dbReference type="ARBA" id="ARBA00004163"/>
    </source>
</evidence>
<proteinExistence type="inferred from homology"/>
<dbReference type="GO" id="GO:0005484">
    <property type="term" value="F:SNAP receptor activity"/>
    <property type="evidence" value="ECO:0007669"/>
    <property type="project" value="TreeGrafter"/>
</dbReference>
<evidence type="ECO:0000256" key="5">
    <source>
        <dbReference type="ARBA" id="ARBA00022824"/>
    </source>
</evidence>
<dbReference type="HOGENOM" id="CLU_083976_0_0_1"/>
<evidence type="ECO:0000256" key="7">
    <source>
        <dbReference type="ARBA" id="ARBA00022927"/>
    </source>
</evidence>
<dbReference type="GeneID" id="24093102"/>
<feature type="coiled-coil region" evidence="10">
    <location>
        <begin position="245"/>
        <end position="272"/>
    </location>
</feature>
<evidence type="ECO:0000313" key="12">
    <source>
        <dbReference type="EMBL" id="CCL98191.1"/>
    </source>
</evidence>
<dbReference type="InParanoid" id="J7SBX0"/>
<keyword evidence="9 11" id="KW-0472">Membrane</keyword>
<dbReference type="PANTHER" id="PTHR13050">
    <property type="entry name" value="USE1-LIKE PROTEIN"/>
    <property type="match status" value="1"/>
</dbReference>
<dbReference type="GO" id="GO:0031201">
    <property type="term" value="C:SNARE complex"/>
    <property type="evidence" value="ECO:0007669"/>
    <property type="project" value="TreeGrafter"/>
</dbReference>
<keyword evidence="6" id="KW-0931">ER-Golgi transport</keyword>
<name>J7SBX0_9APHY</name>
<keyword evidence="13" id="KW-1185">Reference proteome</keyword>
<dbReference type="GO" id="GO:0015031">
    <property type="term" value="P:protein transport"/>
    <property type="evidence" value="ECO:0007669"/>
    <property type="project" value="UniProtKB-KW"/>
</dbReference>
<comment type="similarity">
    <text evidence="2">Belongs to the USE1 family.</text>
</comment>
<feature type="transmembrane region" description="Helical" evidence="11">
    <location>
        <begin position="288"/>
        <end position="308"/>
    </location>
</feature>
<dbReference type="EMBL" id="HE796871">
    <property type="protein sequence ID" value="CCL98191.1"/>
    <property type="molecule type" value="Genomic_DNA"/>
</dbReference>
<evidence type="ECO:0000256" key="8">
    <source>
        <dbReference type="ARBA" id="ARBA00022989"/>
    </source>
</evidence>
<evidence type="ECO:0000256" key="4">
    <source>
        <dbReference type="ARBA" id="ARBA00022692"/>
    </source>
</evidence>